<keyword evidence="3" id="KW-1185">Reference proteome</keyword>
<dbReference type="EMBL" id="LUCH01001821">
    <property type="protein sequence ID" value="KAF5402426.1"/>
    <property type="molecule type" value="Genomic_DNA"/>
</dbReference>
<evidence type="ECO:0000256" key="1">
    <source>
        <dbReference type="SAM" id="SignalP"/>
    </source>
</evidence>
<evidence type="ECO:0000313" key="3">
    <source>
        <dbReference type="Proteomes" id="UP000748531"/>
    </source>
</evidence>
<accession>A0A8J4WIT0</accession>
<name>A0A8J4WIT0_9TREM</name>
<keyword evidence="1" id="KW-0732">Signal</keyword>
<protein>
    <submittedName>
        <fullName evidence="2">Uncharacterized protein</fullName>
    </submittedName>
</protein>
<feature type="signal peptide" evidence="1">
    <location>
        <begin position="1"/>
        <end position="21"/>
    </location>
</feature>
<comment type="caution">
    <text evidence="2">The sequence shown here is derived from an EMBL/GenBank/DDBJ whole genome shotgun (WGS) entry which is preliminary data.</text>
</comment>
<sequence>MGNHIVFLVLIQLLATQYGFAVINFAGCNRKVADSTAQCISEGLSVVPCTWNETPAKTCRMSKRCETIKTQCLIRELKQSQFDQCPQAQTLLRSLQRFG</sequence>
<proteinExistence type="predicted"/>
<gene>
    <name evidence="2" type="ORF">PHET_04410</name>
</gene>
<dbReference type="AlphaFoldDB" id="A0A8J4WIT0"/>
<reference evidence="2" key="1">
    <citation type="submission" date="2019-05" db="EMBL/GenBank/DDBJ databases">
        <title>Annotation for the trematode Paragonimus heterotremus.</title>
        <authorList>
            <person name="Choi Y.-J."/>
        </authorList>
    </citation>
    <scope>NUCLEOTIDE SEQUENCE</scope>
    <source>
        <strain evidence="2">LC</strain>
    </source>
</reference>
<dbReference type="Proteomes" id="UP000748531">
    <property type="component" value="Unassembled WGS sequence"/>
</dbReference>
<dbReference type="OrthoDB" id="6225800at2759"/>
<organism evidence="2 3">
    <name type="scientific">Paragonimus heterotremus</name>
    <dbReference type="NCBI Taxonomy" id="100268"/>
    <lineage>
        <taxon>Eukaryota</taxon>
        <taxon>Metazoa</taxon>
        <taxon>Spiralia</taxon>
        <taxon>Lophotrochozoa</taxon>
        <taxon>Platyhelminthes</taxon>
        <taxon>Trematoda</taxon>
        <taxon>Digenea</taxon>
        <taxon>Plagiorchiida</taxon>
        <taxon>Troglotremata</taxon>
        <taxon>Troglotrematidae</taxon>
        <taxon>Paragonimus</taxon>
    </lineage>
</organism>
<evidence type="ECO:0000313" key="2">
    <source>
        <dbReference type="EMBL" id="KAF5402426.1"/>
    </source>
</evidence>
<feature type="chain" id="PRO_5035232128" evidence="1">
    <location>
        <begin position="22"/>
        <end position="99"/>
    </location>
</feature>